<evidence type="ECO:0000259" key="8">
    <source>
        <dbReference type="PROSITE" id="PS51410"/>
    </source>
</evidence>
<evidence type="ECO:0000256" key="5">
    <source>
        <dbReference type="ARBA" id="ARBA00023004"/>
    </source>
</evidence>
<keyword evidence="6" id="KW-0503">Monooxygenase</keyword>
<dbReference type="PANTHER" id="PTHR11473:SF24">
    <property type="entry name" value="PHENYLALANINE-4-HYDROXYLASE"/>
    <property type="match status" value="1"/>
</dbReference>
<comment type="similarity">
    <text evidence="2">Belongs to the biopterin-dependent aromatic amino acid hydroxylase family.</text>
</comment>
<dbReference type="InterPro" id="IPR036329">
    <property type="entry name" value="Aro-AA_hydroxylase_C_sf"/>
</dbReference>
<dbReference type="SUPFAM" id="SSF56534">
    <property type="entry name" value="Aromatic aminoacid monoxygenases, catalytic and oligomerization domains"/>
    <property type="match status" value="1"/>
</dbReference>
<keyword evidence="10" id="KW-1185">Reference proteome</keyword>
<gene>
    <name evidence="9" type="ORF">Sviol_44360</name>
</gene>
<dbReference type="Gene3D" id="1.10.800.10">
    <property type="entry name" value="Aromatic amino acid hydroxylase"/>
    <property type="match status" value="1"/>
</dbReference>
<dbReference type="InterPro" id="IPR001273">
    <property type="entry name" value="ArAA_hydroxylase"/>
</dbReference>
<evidence type="ECO:0000256" key="7">
    <source>
        <dbReference type="SAM" id="MobiDB-lite"/>
    </source>
</evidence>
<evidence type="ECO:0000313" key="9">
    <source>
        <dbReference type="EMBL" id="GHI40028.1"/>
    </source>
</evidence>
<keyword evidence="5" id="KW-0408">Iron</keyword>
<dbReference type="Pfam" id="PF00351">
    <property type="entry name" value="Biopterin_H"/>
    <property type="match status" value="1"/>
</dbReference>
<evidence type="ECO:0000256" key="6">
    <source>
        <dbReference type="ARBA" id="ARBA00023033"/>
    </source>
</evidence>
<evidence type="ECO:0000313" key="10">
    <source>
        <dbReference type="Proteomes" id="UP001050808"/>
    </source>
</evidence>
<comment type="cofactor">
    <cofactor evidence="1">
        <name>Fe(2+)</name>
        <dbReference type="ChEBI" id="CHEBI:29033"/>
    </cofactor>
</comment>
<dbReference type="PRINTS" id="PR00372">
    <property type="entry name" value="FYWHYDRXLASE"/>
</dbReference>
<protein>
    <recommendedName>
        <fullName evidence="8">Biopterin-dependent aromatic amino acid hydroxylase family profile domain-containing protein</fullName>
    </recommendedName>
</protein>
<dbReference type="InterPro" id="IPR036951">
    <property type="entry name" value="ArAA_hydroxylase_sf"/>
</dbReference>
<dbReference type="RefSeq" id="WP_226599082.1">
    <property type="nucleotide sequence ID" value="NZ_BMUA01000001.1"/>
</dbReference>
<evidence type="ECO:0000256" key="4">
    <source>
        <dbReference type="ARBA" id="ARBA00023002"/>
    </source>
</evidence>
<evidence type="ECO:0000256" key="3">
    <source>
        <dbReference type="ARBA" id="ARBA00022723"/>
    </source>
</evidence>
<keyword evidence="3" id="KW-0479">Metal-binding</keyword>
<evidence type="ECO:0000256" key="1">
    <source>
        <dbReference type="ARBA" id="ARBA00001954"/>
    </source>
</evidence>
<accession>A0ABQ3QRW9</accession>
<evidence type="ECO:0000256" key="2">
    <source>
        <dbReference type="ARBA" id="ARBA00009712"/>
    </source>
</evidence>
<dbReference type="PANTHER" id="PTHR11473">
    <property type="entry name" value="AROMATIC AMINO ACID HYDROXYLASE"/>
    <property type="match status" value="1"/>
</dbReference>
<dbReference type="PROSITE" id="PS51410">
    <property type="entry name" value="BH4_AAA_HYDROXYL_2"/>
    <property type="match status" value="1"/>
</dbReference>
<comment type="caution">
    <text evidence="9">The sequence shown here is derived from an EMBL/GenBank/DDBJ whole genome shotgun (WGS) entry which is preliminary data.</text>
</comment>
<organism evidence="9 10">
    <name type="scientific">Streptomyces violascens</name>
    <dbReference type="NCBI Taxonomy" id="67381"/>
    <lineage>
        <taxon>Bacteria</taxon>
        <taxon>Bacillati</taxon>
        <taxon>Actinomycetota</taxon>
        <taxon>Actinomycetes</taxon>
        <taxon>Kitasatosporales</taxon>
        <taxon>Streptomycetaceae</taxon>
        <taxon>Streptomyces</taxon>
    </lineage>
</organism>
<keyword evidence="4" id="KW-0560">Oxidoreductase</keyword>
<dbReference type="EMBL" id="BNDY01000017">
    <property type="protein sequence ID" value="GHI40028.1"/>
    <property type="molecule type" value="Genomic_DNA"/>
</dbReference>
<feature type="domain" description="Biopterin-dependent aromatic amino acid hydroxylase family profile" evidence="8">
    <location>
        <begin position="1"/>
        <end position="330"/>
    </location>
</feature>
<proteinExistence type="inferred from homology"/>
<feature type="compositionally biased region" description="Polar residues" evidence="7">
    <location>
        <begin position="320"/>
        <end position="330"/>
    </location>
</feature>
<sequence length="330" mass="36346">MVIRHPDMGTVSIMSDTGDRIPITADGRLGPSHLHPGVRDPGYLERRGALSGLARGHLVGHPSPPVAYTDAEHATWRTVHTALEPALRAHACQEILDAREEACIPADRIPQHTEVGAVLKARTEFDFTLAGGFVNNRRFFESLGRGFFHAVQFVRHPAVPLYTPEPDVIHDVFGHGVHLVSPRFADLYRLIGRTAQRLHTKEALELLSRVYWYTLEFGVLTQTGHVKAYGAALLSSYGEIRKLPQCEIRAWNVCAMAKTPYRAAGYQPFLFATRSLNHLTDALTAFCEAFDDDTGPRLGLRPVSSPHPPISCPTGPSEPRNASSPPSTSR</sequence>
<dbReference type="InterPro" id="IPR019774">
    <property type="entry name" value="Aromatic-AA_hydroxylase_C"/>
</dbReference>
<reference evidence="9" key="1">
    <citation type="submission" date="2024-05" db="EMBL/GenBank/DDBJ databases">
        <title>Whole genome shotgun sequence of Streptomyces violascens NBRC 12920.</title>
        <authorList>
            <person name="Komaki H."/>
            <person name="Tamura T."/>
        </authorList>
    </citation>
    <scope>NUCLEOTIDE SEQUENCE</scope>
    <source>
        <strain evidence="9">NBRC 12920</strain>
    </source>
</reference>
<feature type="region of interest" description="Disordered" evidence="7">
    <location>
        <begin position="298"/>
        <end position="330"/>
    </location>
</feature>
<name>A0ABQ3QRW9_9ACTN</name>
<dbReference type="Proteomes" id="UP001050808">
    <property type="component" value="Unassembled WGS sequence"/>
</dbReference>